<evidence type="ECO:0000313" key="6">
    <source>
        <dbReference type="EMBL" id="NEK93577.1"/>
    </source>
</evidence>
<evidence type="ECO:0000259" key="5">
    <source>
        <dbReference type="Pfam" id="PF00877"/>
    </source>
</evidence>
<comment type="caution">
    <text evidence="7">The sequence shown here is derived from an EMBL/GenBank/DDBJ whole genome shotgun (WGS) entry which is preliminary data.</text>
</comment>
<dbReference type="Pfam" id="PF00877">
    <property type="entry name" value="NLPC_P60"/>
    <property type="match status" value="1"/>
</dbReference>
<dbReference type="SUPFAM" id="SSF54001">
    <property type="entry name" value="Cysteine proteinases"/>
    <property type="match status" value="1"/>
</dbReference>
<organism evidence="7 9">
    <name type="scientific">Modestobacter muralis</name>
    <dbReference type="NCBI Taxonomy" id="1608614"/>
    <lineage>
        <taxon>Bacteria</taxon>
        <taxon>Bacillati</taxon>
        <taxon>Actinomycetota</taxon>
        <taxon>Actinomycetes</taxon>
        <taxon>Geodermatophilales</taxon>
        <taxon>Geodermatophilaceae</taxon>
        <taxon>Modestobacter</taxon>
    </lineage>
</organism>
<dbReference type="InterPro" id="IPR000064">
    <property type="entry name" value="NLP_P60_dom"/>
</dbReference>
<keyword evidence="4" id="KW-0788">Thiol protease</keyword>
<dbReference type="EMBL" id="JAAGWB010000013">
    <property type="protein sequence ID" value="NEN50344.1"/>
    <property type="molecule type" value="Genomic_DNA"/>
</dbReference>
<evidence type="ECO:0000313" key="7">
    <source>
        <dbReference type="EMBL" id="NEN50344.1"/>
    </source>
</evidence>
<accession>A0A6P0H8B9</accession>
<dbReference type="PANTHER" id="PTHR47053:SF1">
    <property type="entry name" value="MUREIN DD-ENDOPEPTIDASE MEPH-RELATED"/>
    <property type="match status" value="1"/>
</dbReference>
<keyword evidence="8" id="KW-1185">Reference proteome</keyword>
<reference evidence="7 9" key="2">
    <citation type="submission" date="2020-02" db="EMBL/GenBank/DDBJ databases">
        <title>The WGS of Modestobacter muralis DSM 100205.</title>
        <authorList>
            <person name="Jiang Z."/>
        </authorList>
    </citation>
    <scope>NUCLEOTIDE SEQUENCE [LARGE SCALE GENOMIC DNA]</scope>
    <source>
        <strain evidence="7 9">DSM 100205</strain>
    </source>
</reference>
<reference evidence="6 8" key="1">
    <citation type="submission" date="2020-01" db="EMBL/GenBank/DDBJ databases">
        <title>the WGS Modestobacter muralis CPCC 204518.</title>
        <authorList>
            <person name="Jiang Z."/>
        </authorList>
    </citation>
    <scope>NUCLEOTIDE SEQUENCE [LARGE SCALE GENOMIC DNA]</scope>
    <source>
        <strain evidence="6 8">DSM 100205</strain>
    </source>
</reference>
<evidence type="ECO:0000256" key="2">
    <source>
        <dbReference type="ARBA" id="ARBA00022670"/>
    </source>
</evidence>
<keyword evidence="3" id="KW-0378">Hydrolase</keyword>
<dbReference type="EMBL" id="JAAGWH010000013">
    <property type="protein sequence ID" value="NEK93577.1"/>
    <property type="molecule type" value="Genomic_DNA"/>
</dbReference>
<feature type="domain" description="NlpC/P60" evidence="5">
    <location>
        <begin position="5"/>
        <end position="40"/>
    </location>
</feature>
<name>A0A6P0H8B9_9ACTN</name>
<evidence type="ECO:0000256" key="4">
    <source>
        <dbReference type="ARBA" id="ARBA00022807"/>
    </source>
</evidence>
<comment type="similarity">
    <text evidence="1">Belongs to the peptidase C40 family.</text>
</comment>
<proteinExistence type="inferred from homology"/>
<evidence type="ECO:0000256" key="1">
    <source>
        <dbReference type="ARBA" id="ARBA00007074"/>
    </source>
</evidence>
<sequence length="45" mass="4709">MVVPVSRAELQPGDLVFSYSPISHVGLYVSNGQMVHASASGRPAP</sequence>
<evidence type="ECO:0000313" key="9">
    <source>
        <dbReference type="Proteomes" id="UP000471152"/>
    </source>
</evidence>
<protein>
    <submittedName>
        <fullName evidence="7">C40 family peptidase</fullName>
    </submittedName>
</protein>
<dbReference type="InterPro" id="IPR038765">
    <property type="entry name" value="Papain-like_cys_pep_sf"/>
</dbReference>
<gene>
    <name evidence="7" type="ORF">G3R41_05220</name>
    <name evidence="6" type="ORF">GCU67_05220</name>
</gene>
<dbReference type="InterPro" id="IPR051202">
    <property type="entry name" value="Peptidase_C40"/>
</dbReference>
<evidence type="ECO:0000256" key="3">
    <source>
        <dbReference type="ARBA" id="ARBA00022801"/>
    </source>
</evidence>
<dbReference type="GO" id="GO:0008234">
    <property type="term" value="F:cysteine-type peptidase activity"/>
    <property type="evidence" value="ECO:0007669"/>
    <property type="project" value="UniProtKB-KW"/>
</dbReference>
<dbReference type="Gene3D" id="3.90.1720.10">
    <property type="entry name" value="endopeptidase domain like (from Nostoc punctiforme)"/>
    <property type="match status" value="1"/>
</dbReference>
<dbReference type="AlphaFoldDB" id="A0A6P0H8B9"/>
<dbReference type="GO" id="GO:0006508">
    <property type="term" value="P:proteolysis"/>
    <property type="evidence" value="ECO:0007669"/>
    <property type="project" value="UniProtKB-KW"/>
</dbReference>
<dbReference type="RefSeq" id="WP_163610011.1">
    <property type="nucleotide sequence ID" value="NZ_JAAGWB010000013.1"/>
</dbReference>
<dbReference type="PANTHER" id="PTHR47053">
    <property type="entry name" value="MUREIN DD-ENDOPEPTIDASE MEPH-RELATED"/>
    <property type="match status" value="1"/>
</dbReference>
<evidence type="ECO:0000313" key="8">
    <source>
        <dbReference type="Proteomes" id="UP000468828"/>
    </source>
</evidence>
<keyword evidence="2" id="KW-0645">Protease</keyword>
<dbReference type="Proteomes" id="UP000468828">
    <property type="component" value="Unassembled WGS sequence"/>
</dbReference>
<dbReference type="Proteomes" id="UP000471152">
    <property type="component" value="Unassembled WGS sequence"/>
</dbReference>